<reference evidence="7" key="1">
    <citation type="submission" date="2023-07" db="EMBL/GenBank/DDBJ databases">
        <authorList>
            <person name="Kim M.K."/>
        </authorList>
    </citation>
    <scope>NUCLEOTIDE SEQUENCE</scope>
    <source>
        <strain evidence="7">CA1-15</strain>
    </source>
</reference>
<evidence type="ECO:0000256" key="2">
    <source>
        <dbReference type="ARBA" id="ARBA00022475"/>
    </source>
</evidence>
<dbReference type="Gene3D" id="3.40.50.1000">
    <property type="entry name" value="HAD superfamily/HAD-like"/>
    <property type="match status" value="1"/>
</dbReference>
<keyword evidence="2" id="KW-1003">Cell membrane</keyword>
<evidence type="ECO:0000256" key="5">
    <source>
        <dbReference type="ARBA" id="ARBA00023136"/>
    </source>
</evidence>
<dbReference type="InterPro" id="IPR044878">
    <property type="entry name" value="UbiA_sf"/>
</dbReference>
<feature type="transmembrane region" description="Helical" evidence="6">
    <location>
        <begin position="346"/>
        <end position="364"/>
    </location>
</feature>
<dbReference type="CDD" id="cd13963">
    <property type="entry name" value="PT_UbiA_2"/>
    <property type="match status" value="1"/>
</dbReference>
<dbReference type="InterPro" id="IPR050475">
    <property type="entry name" value="Prenyltransferase_related"/>
</dbReference>
<dbReference type="Gene3D" id="1.10.357.140">
    <property type="entry name" value="UbiA prenyltransferase"/>
    <property type="match status" value="1"/>
</dbReference>
<dbReference type="PANTHER" id="PTHR42723:SF1">
    <property type="entry name" value="CHLOROPHYLL SYNTHASE, CHLOROPLASTIC"/>
    <property type="match status" value="1"/>
</dbReference>
<feature type="transmembrane region" description="Helical" evidence="6">
    <location>
        <begin position="321"/>
        <end position="340"/>
    </location>
</feature>
<evidence type="ECO:0000256" key="3">
    <source>
        <dbReference type="ARBA" id="ARBA00022692"/>
    </source>
</evidence>
<organism evidence="7 8">
    <name type="scientific">Sphingomonas immobilis</name>
    <dbReference type="NCBI Taxonomy" id="3063997"/>
    <lineage>
        <taxon>Bacteria</taxon>
        <taxon>Pseudomonadati</taxon>
        <taxon>Pseudomonadota</taxon>
        <taxon>Alphaproteobacteria</taxon>
        <taxon>Sphingomonadales</taxon>
        <taxon>Sphingomonadaceae</taxon>
        <taxon>Sphingomonas</taxon>
    </lineage>
</organism>
<keyword evidence="5 6" id="KW-0472">Membrane</keyword>
<dbReference type="Pfam" id="PF12710">
    <property type="entry name" value="HAD"/>
    <property type="match status" value="1"/>
</dbReference>
<dbReference type="Proteomes" id="UP001176468">
    <property type="component" value="Unassembled WGS sequence"/>
</dbReference>
<keyword evidence="8" id="KW-1185">Reference proteome</keyword>
<feature type="transmembrane region" description="Helical" evidence="6">
    <location>
        <begin position="393"/>
        <end position="414"/>
    </location>
</feature>
<keyword evidence="3 6" id="KW-0812">Transmembrane</keyword>
<dbReference type="SUPFAM" id="SSF56784">
    <property type="entry name" value="HAD-like"/>
    <property type="match status" value="1"/>
</dbReference>
<gene>
    <name evidence="7" type="ORF">Q5H94_19965</name>
</gene>
<dbReference type="PANTHER" id="PTHR42723">
    <property type="entry name" value="CHLOROPHYLL SYNTHASE"/>
    <property type="match status" value="1"/>
</dbReference>
<feature type="transmembrane region" description="Helical" evidence="6">
    <location>
        <begin position="224"/>
        <end position="246"/>
    </location>
</feature>
<comment type="caution">
    <text evidence="7">The sequence shown here is derived from an EMBL/GenBank/DDBJ whole genome shotgun (WGS) entry which is preliminary data.</text>
</comment>
<feature type="transmembrane region" description="Helical" evidence="6">
    <location>
        <begin position="466"/>
        <end position="490"/>
    </location>
</feature>
<dbReference type="EMBL" id="JAUQSZ010000018">
    <property type="protein sequence ID" value="MDO7844618.1"/>
    <property type="molecule type" value="Genomic_DNA"/>
</dbReference>
<keyword evidence="4 6" id="KW-1133">Transmembrane helix</keyword>
<accession>A0ABT9A452</accession>
<dbReference type="InterPro" id="IPR000537">
    <property type="entry name" value="UbiA_prenyltransferase"/>
</dbReference>
<dbReference type="Pfam" id="PF01040">
    <property type="entry name" value="UbiA"/>
    <property type="match status" value="1"/>
</dbReference>
<dbReference type="RefSeq" id="WP_304563016.1">
    <property type="nucleotide sequence ID" value="NZ_JAUQSZ010000018.1"/>
</dbReference>
<feature type="transmembrane region" description="Helical" evidence="6">
    <location>
        <begin position="426"/>
        <end position="446"/>
    </location>
</feature>
<proteinExistence type="predicted"/>
<protein>
    <submittedName>
        <fullName evidence="7">UbiA family prenyltransferase</fullName>
    </submittedName>
</protein>
<sequence length="493" mass="53340">MSEHAKAVPADAPDTVPLCVDLDGTLVHGDLLHEAAIAALKTSPAKLIGMMAALRGGRAALKAYLVEHAAFDPALLPYRADLIDYIREQRATGRPVHLVTASPRAWAEAVADHLGLFDAVQASETTNLKGPAKADMLRTMHAGGYDYVGDSRADMPVWRGARSVLRAGRGTRLTLEAPLVSSRDFPEPTRPLAAIIRAMRPHQWLKNMLVFVPLVTSHEWMNPALLITAIVAMLSFSFAASATYLLNDMLDIPADRAHKRKRKRPFASGATSIPTGLAVMGLLLLLAVGMAAALGVGFLIVLVGYMVVTTAYSIRLKRAMLVDVFTLAGLYSVRVVGGGVATHVPLSLWLLAFSMFLFLALAIVKRCAELVDRPDTGTARVAGRGYYGDDLSVLQSLGSASSFSAVMVFSLYVTQPEVTKLYVNPALLWLIAPLLLYWLSRMMLLAQRGKMHDDPLVFAVKDRKSLWIIALCGVIMIAAVKLQTSIGIVVPIR</sequence>
<dbReference type="InterPro" id="IPR036412">
    <property type="entry name" value="HAD-like_sf"/>
</dbReference>
<evidence type="ECO:0000256" key="4">
    <source>
        <dbReference type="ARBA" id="ARBA00022989"/>
    </source>
</evidence>
<name>A0ABT9A452_9SPHN</name>
<evidence type="ECO:0000256" key="6">
    <source>
        <dbReference type="SAM" id="Phobius"/>
    </source>
</evidence>
<feature type="transmembrane region" description="Helical" evidence="6">
    <location>
        <begin position="292"/>
        <end position="314"/>
    </location>
</feature>
<dbReference type="NCBIfam" id="NF006088">
    <property type="entry name" value="PRK08238.1"/>
    <property type="match status" value="1"/>
</dbReference>
<feature type="transmembrane region" description="Helical" evidence="6">
    <location>
        <begin position="266"/>
        <end position="286"/>
    </location>
</feature>
<evidence type="ECO:0000256" key="1">
    <source>
        <dbReference type="ARBA" id="ARBA00004141"/>
    </source>
</evidence>
<comment type="subcellular location">
    <subcellularLocation>
        <location evidence="1">Membrane</location>
        <topology evidence="1">Multi-pass membrane protein</topology>
    </subcellularLocation>
</comment>
<evidence type="ECO:0000313" key="7">
    <source>
        <dbReference type="EMBL" id="MDO7844618.1"/>
    </source>
</evidence>
<evidence type="ECO:0000313" key="8">
    <source>
        <dbReference type="Proteomes" id="UP001176468"/>
    </source>
</evidence>
<dbReference type="InterPro" id="IPR023214">
    <property type="entry name" value="HAD_sf"/>
</dbReference>